<feature type="compositionally biased region" description="Low complexity" evidence="1">
    <location>
        <begin position="18"/>
        <end position="30"/>
    </location>
</feature>
<dbReference type="AlphaFoldDB" id="Q4RY73"/>
<organism evidence="2">
    <name type="scientific">Tetraodon nigroviridis</name>
    <name type="common">Spotted green pufferfish</name>
    <name type="synonym">Chelonodon nigroviridis</name>
    <dbReference type="NCBI Taxonomy" id="99883"/>
    <lineage>
        <taxon>Eukaryota</taxon>
        <taxon>Metazoa</taxon>
        <taxon>Chordata</taxon>
        <taxon>Craniata</taxon>
        <taxon>Vertebrata</taxon>
        <taxon>Euteleostomi</taxon>
        <taxon>Actinopterygii</taxon>
        <taxon>Neopterygii</taxon>
        <taxon>Teleostei</taxon>
        <taxon>Neoteleostei</taxon>
        <taxon>Acanthomorphata</taxon>
        <taxon>Eupercaria</taxon>
        <taxon>Tetraodontiformes</taxon>
        <taxon>Tetradontoidea</taxon>
        <taxon>Tetraodontidae</taxon>
        <taxon>Tetraodon</taxon>
    </lineage>
</organism>
<dbReference type="EMBL" id="CAAE01014978">
    <property type="protein sequence ID" value="CAG06659.1"/>
    <property type="molecule type" value="Genomic_DNA"/>
</dbReference>
<evidence type="ECO:0000313" key="2">
    <source>
        <dbReference type="EMBL" id="CAG06659.1"/>
    </source>
</evidence>
<proteinExistence type="predicted"/>
<accession>Q4RY73</accession>
<gene>
    <name evidence="2" type="ORF">GSTENG00027115001</name>
</gene>
<dbReference type="KEGG" id="tng:GSTEN00027115G001"/>
<name>Q4RY73_TETNG</name>
<reference evidence="2" key="2">
    <citation type="submission" date="2004-02" db="EMBL/GenBank/DDBJ databases">
        <authorList>
            <consortium name="Genoscope"/>
            <consortium name="Whitehead Institute Centre for Genome Research"/>
        </authorList>
    </citation>
    <scope>NUCLEOTIDE SEQUENCE</scope>
</reference>
<evidence type="ECO:0000256" key="1">
    <source>
        <dbReference type="SAM" id="MobiDB-lite"/>
    </source>
</evidence>
<sequence length="63" mass="6757">MSRRSPVGQEVGARAAETGGLTLGSDLTSGPKVPPMAPDTGELWCWWWVYPVRPPYPGGDALM</sequence>
<protein>
    <submittedName>
        <fullName evidence="2">(spotted green pufferfish) hypothetical protein</fullName>
    </submittedName>
</protein>
<reference evidence="2" key="1">
    <citation type="journal article" date="2004" name="Nature">
        <title>Genome duplication in the teleost fish Tetraodon nigroviridis reveals the early vertebrate proto-karyotype.</title>
        <authorList>
            <person name="Jaillon O."/>
            <person name="Aury J.-M."/>
            <person name="Brunet F."/>
            <person name="Petit J.-L."/>
            <person name="Stange-Thomann N."/>
            <person name="Mauceli E."/>
            <person name="Bouneau L."/>
            <person name="Fischer C."/>
            <person name="Ozouf-Costaz C."/>
            <person name="Bernot A."/>
            <person name="Nicaud S."/>
            <person name="Jaffe D."/>
            <person name="Fisher S."/>
            <person name="Lutfalla G."/>
            <person name="Dossat C."/>
            <person name="Segurens B."/>
            <person name="Dasilva C."/>
            <person name="Salanoubat M."/>
            <person name="Levy M."/>
            <person name="Boudet N."/>
            <person name="Castellano S."/>
            <person name="Anthouard V."/>
            <person name="Jubin C."/>
            <person name="Castelli V."/>
            <person name="Katinka M."/>
            <person name="Vacherie B."/>
            <person name="Biemont C."/>
            <person name="Skalli Z."/>
            <person name="Cattolico L."/>
            <person name="Poulain J."/>
            <person name="De Berardinis V."/>
            <person name="Cruaud C."/>
            <person name="Duprat S."/>
            <person name="Brottier P."/>
            <person name="Coutanceau J.-P."/>
            <person name="Gouzy J."/>
            <person name="Parra G."/>
            <person name="Lardier G."/>
            <person name="Chapple C."/>
            <person name="McKernan K.J."/>
            <person name="McEwan P."/>
            <person name="Bosak S."/>
            <person name="Kellis M."/>
            <person name="Volff J.-N."/>
            <person name="Guigo R."/>
            <person name="Zody M.C."/>
            <person name="Mesirov J."/>
            <person name="Lindblad-Toh K."/>
            <person name="Birren B."/>
            <person name="Nusbaum C."/>
            <person name="Kahn D."/>
            <person name="Robinson-Rechavi M."/>
            <person name="Laudet V."/>
            <person name="Schachter V."/>
            <person name="Quetier F."/>
            <person name="Saurin W."/>
            <person name="Scarpelli C."/>
            <person name="Wincker P."/>
            <person name="Lander E.S."/>
            <person name="Weissenbach J."/>
            <person name="Roest Crollius H."/>
        </authorList>
    </citation>
    <scope>NUCLEOTIDE SEQUENCE [LARGE SCALE GENOMIC DNA]</scope>
</reference>
<feature type="region of interest" description="Disordered" evidence="1">
    <location>
        <begin position="1"/>
        <end position="34"/>
    </location>
</feature>
<comment type="caution">
    <text evidence="2">The sequence shown here is derived from an EMBL/GenBank/DDBJ whole genome shotgun (WGS) entry which is preliminary data.</text>
</comment>